<sequence length="275" mass="29142">MQMKTPSIRALLLVPLIVVLAACGGSADETSAREEGAAMSAIVGTVFYRERMMLPSGAEVEVQLQDVSRADALATVMASVMFTPEGAPPYPFAIEYSPADIDERMRYSLRATISVGDRLMFTSTEFIDPFSGEEISILVQRVPEPVDRSPASATEPVAEEGDSPTWVLETLAGEAAPVGAGGKPIELVLNAGDMTASGFSGCNRYSGSFSNDGKSSHGTPLKFGPVAGTRMACADGDPAERAYLQMLDKVDAYRMQGSSLVLLQGSEVVATFNMH</sequence>
<dbReference type="PANTHER" id="PTHR38013">
    <property type="entry name" value="GLYCOPROTEIN/POLYSACCHARIDE METABOLISM"/>
    <property type="match status" value="1"/>
</dbReference>
<evidence type="ECO:0000256" key="1">
    <source>
        <dbReference type="SAM" id="SignalP"/>
    </source>
</evidence>
<evidence type="ECO:0000259" key="2">
    <source>
        <dbReference type="Pfam" id="PF03724"/>
    </source>
</evidence>
<feature type="domain" description="DUF306" evidence="2">
    <location>
        <begin position="165"/>
        <end position="272"/>
    </location>
</feature>
<feature type="signal peptide" evidence="1">
    <location>
        <begin position="1"/>
        <end position="27"/>
    </location>
</feature>
<organism evidence="3 4">
    <name type="scientific">Seongchinamella unica</name>
    <dbReference type="NCBI Taxonomy" id="2547392"/>
    <lineage>
        <taxon>Bacteria</taxon>
        <taxon>Pseudomonadati</taxon>
        <taxon>Pseudomonadota</taxon>
        <taxon>Gammaproteobacteria</taxon>
        <taxon>Cellvibrionales</taxon>
        <taxon>Halieaceae</taxon>
        <taxon>Seongchinamella</taxon>
    </lineage>
</organism>
<dbReference type="PANTHER" id="PTHR38013:SF1">
    <property type="entry name" value="GLYCOPROTEIN_POLYSACCHARIDE METABOLISM"/>
    <property type="match status" value="1"/>
</dbReference>
<dbReference type="Pfam" id="PF09619">
    <property type="entry name" value="YscW"/>
    <property type="match status" value="1"/>
</dbReference>
<dbReference type="PROSITE" id="PS51257">
    <property type="entry name" value="PROKAR_LIPOPROTEIN"/>
    <property type="match status" value="1"/>
</dbReference>
<dbReference type="Gene3D" id="2.40.128.270">
    <property type="match status" value="1"/>
</dbReference>
<dbReference type="AlphaFoldDB" id="A0A4R5LVQ8"/>
<dbReference type="RefSeq" id="WP_133210064.1">
    <property type="nucleotide sequence ID" value="NZ_SMSE01000001.1"/>
</dbReference>
<accession>A0A4R5LVQ8</accession>
<dbReference type="Pfam" id="PF03724">
    <property type="entry name" value="META"/>
    <property type="match status" value="1"/>
</dbReference>
<reference evidence="3 4" key="1">
    <citation type="submission" date="2019-03" db="EMBL/GenBank/DDBJ databases">
        <title>Seongchinamella monodicae gen. nov., sp. nov., a novel member of the Gammaproteobacteria isolated from a tidal mudflat of beach.</title>
        <authorList>
            <person name="Yang H.G."/>
            <person name="Kang J.W."/>
            <person name="Lee S.D."/>
        </authorList>
    </citation>
    <scope>NUCLEOTIDE SEQUENCE [LARGE SCALE GENOMIC DNA]</scope>
    <source>
        <strain evidence="3 4">GH4-78</strain>
    </source>
</reference>
<feature type="chain" id="PRO_5020259391" evidence="1">
    <location>
        <begin position="28"/>
        <end position="275"/>
    </location>
</feature>
<name>A0A4R5LVQ8_9GAMM</name>
<dbReference type="InterPro" id="IPR053196">
    <property type="entry name" value="Lipoprotein_YbaY-like"/>
</dbReference>
<evidence type="ECO:0000313" key="4">
    <source>
        <dbReference type="Proteomes" id="UP000295554"/>
    </source>
</evidence>
<dbReference type="EMBL" id="SMSE01000001">
    <property type="protein sequence ID" value="TDG15523.1"/>
    <property type="molecule type" value="Genomic_DNA"/>
</dbReference>
<proteinExistence type="predicted"/>
<dbReference type="Proteomes" id="UP000295554">
    <property type="component" value="Unassembled WGS sequence"/>
</dbReference>
<comment type="caution">
    <text evidence="3">The sequence shown here is derived from an EMBL/GenBank/DDBJ whole genome shotgun (WGS) entry which is preliminary data.</text>
</comment>
<evidence type="ECO:0000313" key="3">
    <source>
        <dbReference type="EMBL" id="TDG15523.1"/>
    </source>
</evidence>
<dbReference type="InterPro" id="IPR038670">
    <property type="entry name" value="HslJ-like_sf"/>
</dbReference>
<dbReference type="InterPro" id="IPR039366">
    <property type="entry name" value="Pilotin"/>
</dbReference>
<keyword evidence="4" id="KW-1185">Reference proteome</keyword>
<gene>
    <name evidence="3" type="ORF">E2F43_04645</name>
</gene>
<protein>
    <submittedName>
        <fullName evidence="3">META domain-containing protein</fullName>
    </submittedName>
</protein>
<dbReference type="OrthoDB" id="5348860at2"/>
<keyword evidence="1" id="KW-0732">Signal</keyword>
<dbReference type="InterPro" id="IPR005184">
    <property type="entry name" value="DUF306_Meta_HslJ"/>
</dbReference>